<dbReference type="CDD" id="cd04453">
    <property type="entry name" value="S1_RNase_E"/>
    <property type="match status" value="1"/>
</dbReference>
<dbReference type="RefSeq" id="WP_073992377.1">
    <property type="nucleotide sequence ID" value="NZ_FQYT01000002.1"/>
</dbReference>
<keyword evidence="4" id="KW-0460">Magnesium</keyword>
<dbReference type="InterPro" id="IPR019307">
    <property type="entry name" value="RNA-bd_AU-1/RNase_E/G"/>
</dbReference>
<dbReference type="GO" id="GO:0003723">
    <property type="term" value="F:RNA binding"/>
    <property type="evidence" value="ECO:0007669"/>
    <property type="project" value="UniProtKB-KW"/>
</dbReference>
<dbReference type="GO" id="GO:0005737">
    <property type="term" value="C:cytoplasm"/>
    <property type="evidence" value="ECO:0007669"/>
    <property type="project" value="TreeGrafter"/>
</dbReference>
<protein>
    <submittedName>
        <fullName evidence="7">Ribonuclease G</fullName>
    </submittedName>
</protein>
<sequence>MNDRLLVTKFNDCIISAVLNDKGRYLELGCTRENSQSVIGNIYIGKVKNIVKNINAAFIEYENDKIGYLPLEKNLNPMVTLSGNSSRLCIGDELVVQIEKEALKSKEPVITSNIELVGKYAIVTRGATGVAFSKKFTDKTKREDLQKRTDAMELGNFGVIIRTNALYADAQDVISDIRSLVSTFDEIMRTAPYRPAFSRLYSGPEEYISHIRDLNDTNIKKIITDDTEIYDKIKIYLEMFQPSDAGKLEYYKDELLPLYKLYSLEKCLREVQSEKVWLKSGAYIIIQPTEAFVSIDINSGKNIASKKTRDLFLKINIEAAREIAYQIRLRNLSGIIIVDFINMGNPEQEKTLLSEFGAYLEEDRIKTTIVDITKLGLVEMTRKKIRRSINEQLRNEWE</sequence>
<dbReference type="SUPFAM" id="SSF50249">
    <property type="entry name" value="Nucleic acid-binding proteins"/>
    <property type="match status" value="1"/>
</dbReference>
<evidence type="ECO:0000256" key="5">
    <source>
        <dbReference type="ARBA" id="ARBA00022884"/>
    </source>
</evidence>
<dbReference type="Gene3D" id="2.40.50.140">
    <property type="entry name" value="Nucleic acid-binding proteins"/>
    <property type="match status" value="1"/>
</dbReference>
<dbReference type="InterPro" id="IPR004659">
    <property type="entry name" value="RNase_E/G"/>
</dbReference>
<evidence type="ECO:0000259" key="6">
    <source>
        <dbReference type="Pfam" id="PF10150"/>
    </source>
</evidence>
<keyword evidence="2" id="KW-0479">Metal-binding</keyword>
<dbReference type="PANTHER" id="PTHR30001:SF0">
    <property type="entry name" value="RIBONUCLEASE G"/>
    <property type="match status" value="1"/>
</dbReference>
<name>A0A1M6A5E1_9FIRM</name>
<keyword evidence="8" id="KW-1185">Reference proteome</keyword>
<feature type="domain" description="RNA-binding protein AU-1/Ribonuclease E/G" evidence="6">
    <location>
        <begin position="116"/>
        <end position="384"/>
    </location>
</feature>
<keyword evidence="5" id="KW-0694">RNA-binding</keyword>
<evidence type="ECO:0000313" key="8">
    <source>
        <dbReference type="Proteomes" id="UP000184342"/>
    </source>
</evidence>
<organism evidence="7 8">
    <name type="scientific">Parasporobacterium paucivorans DSM 15970</name>
    <dbReference type="NCBI Taxonomy" id="1122934"/>
    <lineage>
        <taxon>Bacteria</taxon>
        <taxon>Bacillati</taxon>
        <taxon>Bacillota</taxon>
        <taxon>Clostridia</taxon>
        <taxon>Lachnospirales</taxon>
        <taxon>Lachnospiraceae</taxon>
        <taxon>Parasporobacterium</taxon>
    </lineage>
</organism>
<evidence type="ECO:0000256" key="1">
    <source>
        <dbReference type="ARBA" id="ARBA00001946"/>
    </source>
</evidence>
<dbReference type="GO" id="GO:0016787">
    <property type="term" value="F:hydrolase activity"/>
    <property type="evidence" value="ECO:0007669"/>
    <property type="project" value="UniProtKB-KW"/>
</dbReference>
<dbReference type="EMBL" id="FQYT01000002">
    <property type="protein sequence ID" value="SHI31722.1"/>
    <property type="molecule type" value="Genomic_DNA"/>
</dbReference>
<reference evidence="7 8" key="1">
    <citation type="submission" date="2016-11" db="EMBL/GenBank/DDBJ databases">
        <authorList>
            <person name="Jaros S."/>
            <person name="Januszkiewicz K."/>
            <person name="Wedrychowicz H."/>
        </authorList>
    </citation>
    <scope>NUCLEOTIDE SEQUENCE [LARGE SCALE GENOMIC DNA]</scope>
    <source>
        <strain evidence="7 8">DSM 15970</strain>
    </source>
</reference>
<dbReference type="PANTHER" id="PTHR30001">
    <property type="entry name" value="RIBONUCLEASE"/>
    <property type="match status" value="1"/>
</dbReference>
<dbReference type="InterPro" id="IPR012340">
    <property type="entry name" value="NA-bd_OB-fold"/>
</dbReference>
<dbReference type="GO" id="GO:0004540">
    <property type="term" value="F:RNA nuclease activity"/>
    <property type="evidence" value="ECO:0007669"/>
    <property type="project" value="InterPro"/>
</dbReference>
<evidence type="ECO:0000256" key="4">
    <source>
        <dbReference type="ARBA" id="ARBA00022842"/>
    </source>
</evidence>
<gene>
    <name evidence="7" type="ORF">SAMN02745691_00070</name>
</gene>
<dbReference type="AlphaFoldDB" id="A0A1M6A5E1"/>
<dbReference type="GO" id="GO:0046872">
    <property type="term" value="F:metal ion binding"/>
    <property type="evidence" value="ECO:0007669"/>
    <property type="project" value="UniProtKB-KW"/>
</dbReference>
<comment type="cofactor">
    <cofactor evidence="1">
        <name>Mg(2+)</name>
        <dbReference type="ChEBI" id="CHEBI:18420"/>
    </cofactor>
</comment>
<dbReference type="OrthoDB" id="9804278at2"/>
<proteinExistence type="predicted"/>
<dbReference type="GO" id="GO:0006364">
    <property type="term" value="P:rRNA processing"/>
    <property type="evidence" value="ECO:0007669"/>
    <property type="project" value="TreeGrafter"/>
</dbReference>
<dbReference type="Proteomes" id="UP000184342">
    <property type="component" value="Unassembled WGS sequence"/>
</dbReference>
<keyword evidence="3" id="KW-0378">Hydrolase</keyword>
<accession>A0A1M6A5E1</accession>
<evidence type="ECO:0000313" key="7">
    <source>
        <dbReference type="EMBL" id="SHI31722.1"/>
    </source>
</evidence>
<evidence type="ECO:0000256" key="2">
    <source>
        <dbReference type="ARBA" id="ARBA00022723"/>
    </source>
</evidence>
<dbReference type="STRING" id="1122934.SAMN02745691_00070"/>
<evidence type="ECO:0000256" key="3">
    <source>
        <dbReference type="ARBA" id="ARBA00022801"/>
    </source>
</evidence>
<dbReference type="Pfam" id="PF10150">
    <property type="entry name" value="RNase_E_G"/>
    <property type="match status" value="1"/>
</dbReference>